<dbReference type="AlphaFoldDB" id="A0A543DY06"/>
<keyword evidence="1" id="KW-0472">Membrane</keyword>
<accession>A0A543DY06</accession>
<protein>
    <recommendedName>
        <fullName evidence="4">DoxX-like protein</fullName>
    </recommendedName>
</protein>
<evidence type="ECO:0000256" key="1">
    <source>
        <dbReference type="SAM" id="Phobius"/>
    </source>
</evidence>
<gene>
    <name evidence="2" type="ORF">FB558_0980</name>
</gene>
<keyword evidence="1" id="KW-1133">Transmembrane helix</keyword>
<dbReference type="RefSeq" id="WP_142048489.1">
    <property type="nucleotide sequence ID" value="NZ_VFPA01000001.1"/>
</dbReference>
<proteinExistence type="predicted"/>
<dbReference type="OrthoDB" id="74134at2"/>
<keyword evidence="3" id="KW-1185">Reference proteome</keyword>
<evidence type="ECO:0008006" key="4">
    <source>
        <dbReference type="Google" id="ProtNLM"/>
    </source>
</evidence>
<feature type="transmembrane region" description="Helical" evidence="1">
    <location>
        <begin position="106"/>
        <end position="126"/>
    </location>
</feature>
<keyword evidence="1" id="KW-0812">Transmembrane</keyword>
<dbReference type="Proteomes" id="UP000315677">
    <property type="component" value="Unassembled WGS sequence"/>
</dbReference>
<sequence length="145" mass="15826">MNAGLVVRAGLAAFAVVETALGLWTSVLPRSFYDVVPGVDMQPYNEHLLRDYGFMNLALALVFWVALTRSGEVWMARTAFGALLVFAAPHLAFHMAHLDGLTTGELLYLVISLWLAVLIPVLLIALTRVVPDQRPAEGRPRSPSA</sequence>
<evidence type="ECO:0000313" key="2">
    <source>
        <dbReference type="EMBL" id="TQM14220.1"/>
    </source>
</evidence>
<feature type="transmembrane region" description="Helical" evidence="1">
    <location>
        <begin position="49"/>
        <end position="67"/>
    </location>
</feature>
<feature type="transmembrane region" description="Helical" evidence="1">
    <location>
        <begin position="74"/>
        <end position="94"/>
    </location>
</feature>
<name>A0A543DY06_9PSEU</name>
<dbReference type="EMBL" id="VFPA01000001">
    <property type="protein sequence ID" value="TQM14220.1"/>
    <property type="molecule type" value="Genomic_DNA"/>
</dbReference>
<reference evidence="2 3" key="1">
    <citation type="submission" date="2019-06" db="EMBL/GenBank/DDBJ databases">
        <title>Sequencing the genomes of 1000 actinobacteria strains.</title>
        <authorList>
            <person name="Klenk H.-P."/>
        </authorList>
    </citation>
    <scope>NUCLEOTIDE SEQUENCE [LARGE SCALE GENOMIC DNA]</scope>
    <source>
        <strain evidence="2 3">DSM 45301</strain>
    </source>
</reference>
<comment type="caution">
    <text evidence="2">The sequence shown here is derived from an EMBL/GenBank/DDBJ whole genome shotgun (WGS) entry which is preliminary data.</text>
</comment>
<organism evidence="2 3">
    <name type="scientific">Pseudonocardia kunmingensis</name>
    <dbReference type="NCBI Taxonomy" id="630975"/>
    <lineage>
        <taxon>Bacteria</taxon>
        <taxon>Bacillati</taxon>
        <taxon>Actinomycetota</taxon>
        <taxon>Actinomycetes</taxon>
        <taxon>Pseudonocardiales</taxon>
        <taxon>Pseudonocardiaceae</taxon>
        <taxon>Pseudonocardia</taxon>
    </lineage>
</organism>
<evidence type="ECO:0000313" key="3">
    <source>
        <dbReference type="Proteomes" id="UP000315677"/>
    </source>
</evidence>